<keyword evidence="3" id="KW-1185">Reference proteome</keyword>
<proteinExistence type="predicted"/>
<protein>
    <submittedName>
        <fullName evidence="2">Uncharacterized protein</fullName>
    </submittedName>
</protein>
<accession>A0A0L7QZT2</accession>
<reference evidence="2 3" key="1">
    <citation type="submission" date="2015-07" db="EMBL/GenBank/DDBJ databases">
        <title>The genome of Habropoda laboriosa.</title>
        <authorList>
            <person name="Pan H."/>
            <person name="Kapheim K."/>
        </authorList>
    </citation>
    <scope>NUCLEOTIDE SEQUENCE [LARGE SCALE GENOMIC DNA]</scope>
    <source>
        <strain evidence="2">0110345459</strain>
    </source>
</reference>
<dbReference type="Proteomes" id="UP000053825">
    <property type="component" value="Unassembled WGS sequence"/>
</dbReference>
<evidence type="ECO:0000313" key="3">
    <source>
        <dbReference type="Proteomes" id="UP000053825"/>
    </source>
</evidence>
<evidence type="ECO:0000256" key="1">
    <source>
        <dbReference type="SAM" id="MobiDB-lite"/>
    </source>
</evidence>
<dbReference type="AlphaFoldDB" id="A0A0L7QZT2"/>
<evidence type="ECO:0000313" key="2">
    <source>
        <dbReference type="EMBL" id="KOC64103.1"/>
    </source>
</evidence>
<sequence length="167" mass="19070">MDNTLKIAGWNNNGLHQSSKAHIYPCLILDSALRAHWKGSKDDIRHADWQMQLLTINQSACPNKNPSHGQKFRTIIDEKLNCNISLKTPEQIEITVNYITQTIQAAAWTSTNTVENRTYGLSHPNYILQKIEKAMEFRRTRHPTIRIPRGDDNDDDDDVGDGDDFVV</sequence>
<dbReference type="EMBL" id="KQ414675">
    <property type="protein sequence ID" value="KOC64103.1"/>
    <property type="molecule type" value="Genomic_DNA"/>
</dbReference>
<name>A0A0L7QZT2_9HYME</name>
<gene>
    <name evidence="2" type="ORF">WH47_01671</name>
</gene>
<feature type="compositionally biased region" description="Acidic residues" evidence="1">
    <location>
        <begin position="152"/>
        <end position="167"/>
    </location>
</feature>
<organism evidence="2 3">
    <name type="scientific">Habropoda laboriosa</name>
    <dbReference type="NCBI Taxonomy" id="597456"/>
    <lineage>
        <taxon>Eukaryota</taxon>
        <taxon>Metazoa</taxon>
        <taxon>Ecdysozoa</taxon>
        <taxon>Arthropoda</taxon>
        <taxon>Hexapoda</taxon>
        <taxon>Insecta</taxon>
        <taxon>Pterygota</taxon>
        <taxon>Neoptera</taxon>
        <taxon>Endopterygota</taxon>
        <taxon>Hymenoptera</taxon>
        <taxon>Apocrita</taxon>
        <taxon>Aculeata</taxon>
        <taxon>Apoidea</taxon>
        <taxon>Anthophila</taxon>
        <taxon>Apidae</taxon>
        <taxon>Habropoda</taxon>
    </lineage>
</organism>
<feature type="region of interest" description="Disordered" evidence="1">
    <location>
        <begin position="142"/>
        <end position="167"/>
    </location>
</feature>